<dbReference type="InterPro" id="IPR036938">
    <property type="entry name" value="PAP2/HPO_sf"/>
</dbReference>
<feature type="domain" description="Phosphatidic acid phosphatase type 2/haloperoxidase" evidence="2">
    <location>
        <begin position="159"/>
        <end position="271"/>
    </location>
</feature>
<dbReference type="CDD" id="cd03392">
    <property type="entry name" value="PAP2_like_2"/>
    <property type="match status" value="1"/>
</dbReference>
<keyword evidence="1" id="KW-1133">Transmembrane helix</keyword>
<dbReference type="EMBL" id="VIRS01000013">
    <property type="protein sequence ID" value="TQS43358.1"/>
    <property type="molecule type" value="Genomic_DNA"/>
</dbReference>
<protein>
    <submittedName>
        <fullName evidence="3">Phosphatase PAP2 family protein</fullName>
    </submittedName>
</protein>
<feature type="transmembrane region" description="Helical" evidence="1">
    <location>
        <begin position="158"/>
        <end position="180"/>
    </location>
</feature>
<dbReference type="Gene3D" id="1.20.144.10">
    <property type="entry name" value="Phosphatidic acid phosphatase type 2/haloperoxidase"/>
    <property type="match status" value="1"/>
</dbReference>
<dbReference type="PANTHER" id="PTHR14969">
    <property type="entry name" value="SPHINGOSINE-1-PHOSPHATE PHOSPHOHYDROLASE"/>
    <property type="match status" value="1"/>
</dbReference>
<dbReference type="OrthoDB" id="5289372at2"/>
<dbReference type="AlphaFoldDB" id="A0A545APV0"/>
<evidence type="ECO:0000313" key="4">
    <source>
        <dbReference type="Proteomes" id="UP000317982"/>
    </source>
</evidence>
<feature type="transmembrane region" description="Helical" evidence="1">
    <location>
        <begin position="256"/>
        <end position="274"/>
    </location>
</feature>
<reference evidence="3 4" key="1">
    <citation type="submission" date="2019-07" db="EMBL/GenBank/DDBJ databases">
        <title>Cryptosporangium phraense sp. nov., isolated from plant litter.</title>
        <authorList>
            <person name="Suriyachadkun C."/>
        </authorList>
    </citation>
    <scope>NUCLEOTIDE SEQUENCE [LARGE SCALE GENOMIC DNA]</scope>
    <source>
        <strain evidence="3 4">A-T 5661</strain>
    </source>
</reference>
<gene>
    <name evidence="3" type="ORF">FL583_19170</name>
</gene>
<accession>A0A545APV0</accession>
<feature type="transmembrane region" description="Helical" evidence="1">
    <location>
        <begin position="208"/>
        <end position="226"/>
    </location>
</feature>
<dbReference type="PANTHER" id="PTHR14969:SF13">
    <property type="entry name" value="AT30094P"/>
    <property type="match status" value="1"/>
</dbReference>
<organism evidence="3 4">
    <name type="scientific">Cryptosporangium phraense</name>
    <dbReference type="NCBI Taxonomy" id="2593070"/>
    <lineage>
        <taxon>Bacteria</taxon>
        <taxon>Bacillati</taxon>
        <taxon>Actinomycetota</taxon>
        <taxon>Actinomycetes</taxon>
        <taxon>Cryptosporangiales</taxon>
        <taxon>Cryptosporangiaceae</taxon>
        <taxon>Cryptosporangium</taxon>
    </lineage>
</organism>
<keyword evidence="1" id="KW-0472">Membrane</keyword>
<comment type="caution">
    <text evidence="3">The sequence shown here is derived from an EMBL/GenBank/DDBJ whole genome shotgun (WGS) entry which is preliminary data.</text>
</comment>
<dbReference type="Proteomes" id="UP000317982">
    <property type="component" value="Unassembled WGS sequence"/>
</dbReference>
<feature type="transmembrane region" description="Helical" evidence="1">
    <location>
        <begin position="231"/>
        <end position="250"/>
    </location>
</feature>
<feature type="transmembrane region" description="Helical" evidence="1">
    <location>
        <begin position="69"/>
        <end position="94"/>
    </location>
</feature>
<keyword evidence="4" id="KW-1185">Reference proteome</keyword>
<evidence type="ECO:0000259" key="2">
    <source>
        <dbReference type="SMART" id="SM00014"/>
    </source>
</evidence>
<dbReference type="InParanoid" id="A0A545APV0"/>
<name>A0A545APV0_9ACTN</name>
<dbReference type="FunCoup" id="A0A545APV0">
    <property type="interactions" value="7"/>
</dbReference>
<dbReference type="InterPro" id="IPR000326">
    <property type="entry name" value="PAP2/HPO"/>
</dbReference>
<dbReference type="Pfam" id="PF01569">
    <property type="entry name" value="PAP2"/>
    <property type="match status" value="1"/>
</dbReference>
<dbReference type="SUPFAM" id="SSF48317">
    <property type="entry name" value="Acid phosphatase/Vanadium-dependent haloperoxidase"/>
    <property type="match status" value="1"/>
</dbReference>
<evidence type="ECO:0000256" key="1">
    <source>
        <dbReference type="SAM" id="Phobius"/>
    </source>
</evidence>
<proteinExistence type="predicted"/>
<evidence type="ECO:0000313" key="3">
    <source>
        <dbReference type="EMBL" id="TQS43358.1"/>
    </source>
</evidence>
<keyword evidence="1" id="KW-0812">Transmembrane</keyword>
<dbReference type="SMART" id="SM00014">
    <property type="entry name" value="acidPPc"/>
    <property type="match status" value="1"/>
</dbReference>
<sequence length="280" mass="29641">MSANWRGLPIEQPSVRCGVEPEEPESERCARQVVVRSGGPDWESTSAPPGSESVLLTDPPTRTDTVALLGLRAAVAATVLTAVAVPFGLLLLLVRARWSPLLALDVRAVDELHAVAIAHPLFVTINKGLSFVGSAPFYWAMGTGLVVWLLVRRLGIYPALFVVIADGGSGLLNVGVKALVDRVRPVWPDPVARVGGLSFPSGHAQEAIVGYGVLVLVLAPVLAGWWRRLLIAGAVGMVLAIGFSRVALGVHYPSDVLGGYLLGAAWLAALLVVFSRTRTR</sequence>
<feature type="transmembrane region" description="Helical" evidence="1">
    <location>
        <begin position="129"/>
        <end position="151"/>
    </location>
</feature>